<comment type="subcellular location">
    <subcellularLocation>
        <location evidence="1">Cell membrane</location>
        <topology evidence="1">Single-pass type I membrane protein</topology>
    </subcellularLocation>
</comment>
<dbReference type="GO" id="GO:0015031">
    <property type="term" value="P:protein transport"/>
    <property type="evidence" value="ECO:0007669"/>
    <property type="project" value="UniProtKB-KW"/>
</dbReference>
<dbReference type="InterPro" id="IPR026112">
    <property type="entry name" value="AMN"/>
</dbReference>
<dbReference type="GO" id="GO:0030139">
    <property type="term" value="C:endocytic vesicle"/>
    <property type="evidence" value="ECO:0007669"/>
    <property type="project" value="TreeGrafter"/>
</dbReference>
<evidence type="ECO:0000256" key="3">
    <source>
        <dbReference type="ARBA" id="ARBA00022448"/>
    </source>
</evidence>
<evidence type="ECO:0000256" key="1">
    <source>
        <dbReference type="ARBA" id="ARBA00004251"/>
    </source>
</evidence>
<dbReference type="PANTHER" id="PTHR14995:SF2">
    <property type="entry name" value="PROTEIN AMNIONLESS"/>
    <property type="match status" value="1"/>
</dbReference>
<proteinExistence type="predicted"/>
<reference evidence="12" key="1">
    <citation type="submission" date="2022-11" db="UniProtKB">
        <authorList>
            <consortium name="WormBaseParasite"/>
        </authorList>
    </citation>
    <scope>IDENTIFICATION</scope>
</reference>
<dbReference type="AlphaFoldDB" id="A0A914WEV8"/>
<evidence type="ECO:0000256" key="6">
    <source>
        <dbReference type="ARBA" id="ARBA00022729"/>
    </source>
</evidence>
<feature type="transmembrane region" description="Helical" evidence="10">
    <location>
        <begin position="223"/>
        <end position="245"/>
    </location>
</feature>
<keyword evidence="8 10" id="KW-1133">Transmembrane helix</keyword>
<evidence type="ECO:0000313" key="11">
    <source>
        <dbReference type="Proteomes" id="UP000887566"/>
    </source>
</evidence>
<evidence type="ECO:0000313" key="12">
    <source>
        <dbReference type="WBParaSite" id="PSAMB.scaffold3970size16205.g23069.t1"/>
    </source>
</evidence>
<dbReference type="Pfam" id="PF14828">
    <property type="entry name" value="Amnionless"/>
    <property type="match status" value="1"/>
</dbReference>
<keyword evidence="6" id="KW-0732">Signal</keyword>
<dbReference type="GO" id="GO:0006898">
    <property type="term" value="P:receptor-mediated endocytosis"/>
    <property type="evidence" value="ECO:0007669"/>
    <property type="project" value="TreeGrafter"/>
</dbReference>
<evidence type="ECO:0000256" key="7">
    <source>
        <dbReference type="ARBA" id="ARBA00022927"/>
    </source>
</evidence>
<evidence type="ECO:0000256" key="4">
    <source>
        <dbReference type="ARBA" id="ARBA00022475"/>
    </source>
</evidence>
<dbReference type="Proteomes" id="UP000887566">
    <property type="component" value="Unplaced"/>
</dbReference>
<keyword evidence="11" id="KW-1185">Reference proteome</keyword>
<evidence type="ECO:0000256" key="10">
    <source>
        <dbReference type="SAM" id="Phobius"/>
    </source>
</evidence>
<protein>
    <recommendedName>
        <fullName evidence="2">Protein amnionless</fullName>
    </recommendedName>
</protein>
<organism evidence="11 12">
    <name type="scientific">Plectus sambesii</name>
    <dbReference type="NCBI Taxonomy" id="2011161"/>
    <lineage>
        <taxon>Eukaryota</taxon>
        <taxon>Metazoa</taxon>
        <taxon>Ecdysozoa</taxon>
        <taxon>Nematoda</taxon>
        <taxon>Chromadorea</taxon>
        <taxon>Plectida</taxon>
        <taxon>Plectina</taxon>
        <taxon>Plectoidea</taxon>
        <taxon>Plectidae</taxon>
        <taxon>Plectus</taxon>
    </lineage>
</organism>
<dbReference type="GO" id="GO:0016324">
    <property type="term" value="C:apical plasma membrane"/>
    <property type="evidence" value="ECO:0007669"/>
    <property type="project" value="TreeGrafter"/>
</dbReference>
<dbReference type="WBParaSite" id="PSAMB.scaffold3970size16205.g23069.t1">
    <property type="protein sequence ID" value="PSAMB.scaffold3970size16205.g23069.t1"/>
    <property type="gene ID" value="PSAMB.scaffold3970size16205.g23069"/>
</dbReference>
<keyword evidence="4" id="KW-1003">Cell membrane</keyword>
<sequence>MEVMDHTEVYYSTEQFSAGVLWSLEGQWQFRVGKELAVAVQLEPDELFRWPKNNEIVQITGKSICEDPAGCFNYNNLAQTFAAICGHVICTNTDHLCANPIRPHGHCCPICGGVINLHENGINFSWLKEKIMRLQTDTGFRTSNFQMGLTLQRIDRDTPMPSYQIAVIPLSPRGGHADVYDEDLIEQFIEEVIADITIIDSAINLFHIQSEYSYQRGKFHAGYAFLVFILVLLLVLSIVGGVYVYRVNRFNP</sequence>
<name>A0A914WEV8_9BILA</name>
<evidence type="ECO:0000256" key="8">
    <source>
        <dbReference type="ARBA" id="ARBA00022989"/>
    </source>
</evidence>
<keyword evidence="3" id="KW-0813">Transport</keyword>
<dbReference type="PANTHER" id="PTHR14995">
    <property type="entry name" value="AMNIONLESS"/>
    <property type="match status" value="1"/>
</dbReference>
<evidence type="ECO:0000256" key="9">
    <source>
        <dbReference type="ARBA" id="ARBA00023136"/>
    </source>
</evidence>
<evidence type="ECO:0000256" key="5">
    <source>
        <dbReference type="ARBA" id="ARBA00022692"/>
    </source>
</evidence>
<accession>A0A914WEV8</accession>
<keyword evidence="5 10" id="KW-0812">Transmembrane</keyword>
<evidence type="ECO:0000256" key="2">
    <source>
        <dbReference type="ARBA" id="ARBA00021200"/>
    </source>
</evidence>
<keyword evidence="9 10" id="KW-0472">Membrane</keyword>
<keyword evidence="7" id="KW-0653">Protein transport</keyword>